<dbReference type="AlphaFoldDB" id="A0AAV3Y8S6"/>
<gene>
    <name evidence="1" type="ORF">PoB_000569200</name>
</gene>
<organism evidence="1 2">
    <name type="scientific">Plakobranchus ocellatus</name>
    <dbReference type="NCBI Taxonomy" id="259542"/>
    <lineage>
        <taxon>Eukaryota</taxon>
        <taxon>Metazoa</taxon>
        <taxon>Spiralia</taxon>
        <taxon>Lophotrochozoa</taxon>
        <taxon>Mollusca</taxon>
        <taxon>Gastropoda</taxon>
        <taxon>Heterobranchia</taxon>
        <taxon>Euthyneura</taxon>
        <taxon>Panpulmonata</taxon>
        <taxon>Sacoglossa</taxon>
        <taxon>Placobranchoidea</taxon>
        <taxon>Plakobranchidae</taxon>
        <taxon>Plakobranchus</taxon>
    </lineage>
</organism>
<name>A0AAV3Y8S6_9GAST</name>
<dbReference type="EMBL" id="BLXT01000641">
    <property type="protein sequence ID" value="GFN79186.1"/>
    <property type="molecule type" value="Genomic_DNA"/>
</dbReference>
<dbReference type="Proteomes" id="UP000735302">
    <property type="component" value="Unassembled WGS sequence"/>
</dbReference>
<keyword evidence="2" id="KW-1185">Reference proteome</keyword>
<comment type="caution">
    <text evidence="1">The sequence shown here is derived from an EMBL/GenBank/DDBJ whole genome shotgun (WGS) entry which is preliminary data.</text>
</comment>
<protein>
    <submittedName>
        <fullName evidence="1">Uncharacterized protein</fullName>
    </submittedName>
</protein>
<sequence>MSFYARSSNSSNSNSNFRLNYLYPCGESEDYGRKLYIFPSGPSPAHTSTASLVIHPSVRYGNWSLRQIRSSAPGDVTKN</sequence>
<evidence type="ECO:0000313" key="1">
    <source>
        <dbReference type="EMBL" id="GFN79186.1"/>
    </source>
</evidence>
<proteinExistence type="predicted"/>
<accession>A0AAV3Y8S6</accession>
<reference evidence="1 2" key="1">
    <citation type="journal article" date="2021" name="Elife">
        <title>Chloroplast acquisition without the gene transfer in kleptoplastic sea slugs, Plakobranchus ocellatus.</title>
        <authorList>
            <person name="Maeda T."/>
            <person name="Takahashi S."/>
            <person name="Yoshida T."/>
            <person name="Shimamura S."/>
            <person name="Takaki Y."/>
            <person name="Nagai Y."/>
            <person name="Toyoda A."/>
            <person name="Suzuki Y."/>
            <person name="Arimoto A."/>
            <person name="Ishii H."/>
            <person name="Satoh N."/>
            <person name="Nishiyama T."/>
            <person name="Hasebe M."/>
            <person name="Maruyama T."/>
            <person name="Minagawa J."/>
            <person name="Obokata J."/>
            <person name="Shigenobu S."/>
        </authorList>
    </citation>
    <scope>NUCLEOTIDE SEQUENCE [LARGE SCALE GENOMIC DNA]</scope>
</reference>
<evidence type="ECO:0000313" key="2">
    <source>
        <dbReference type="Proteomes" id="UP000735302"/>
    </source>
</evidence>